<comment type="caution">
    <text evidence="1">The sequence shown here is derived from an EMBL/GenBank/DDBJ whole genome shotgun (WGS) entry which is preliminary data.</text>
</comment>
<evidence type="ECO:0000313" key="2">
    <source>
        <dbReference type="Proteomes" id="UP001176961"/>
    </source>
</evidence>
<gene>
    <name evidence="1" type="ORF">CYNAS_LOCUS16786</name>
</gene>
<keyword evidence="2" id="KW-1185">Reference proteome</keyword>
<accession>A0AA36MC09</accession>
<organism evidence="1 2">
    <name type="scientific">Cylicocyclus nassatus</name>
    <name type="common">Nematode worm</name>
    <dbReference type="NCBI Taxonomy" id="53992"/>
    <lineage>
        <taxon>Eukaryota</taxon>
        <taxon>Metazoa</taxon>
        <taxon>Ecdysozoa</taxon>
        <taxon>Nematoda</taxon>
        <taxon>Chromadorea</taxon>
        <taxon>Rhabditida</taxon>
        <taxon>Rhabditina</taxon>
        <taxon>Rhabditomorpha</taxon>
        <taxon>Strongyloidea</taxon>
        <taxon>Strongylidae</taxon>
        <taxon>Cylicocyclus</taxon>
    </lineage>
</organism>
<evidence type="ECO:0000313" key="1">
    <source>
        <dbReference type="EMBL" id="CAJ0604803.1"/>
    </source>
</evidence>
<dbReference type="Proteomes" id="UP001176961">
    <property type="component" value="Unassembled WGS sequence"/>
</dbReference>
<name>A0AA36MC09_CYLNA</name>
<protein>
    <submittedName>
        <fullName evidence="1">Uncharacterized protein</fullName>
    </submittedName>
</protein>
<reference evidence="1" key="1">
    <citation type="submission" date="2023-07" db="EMBL/GenBank/DDBJ databases">
        <authorList>
            <consortium name="CYATHOMIX"/>
        </authorList>
    </citation>
    <scope>NUCLEOTIDE SEQUENCE</scope>
    <source>
        <strain evidence="1">N/A</strain>
    </source>
</reference>
<sequence>MYSPKVFGVKEREARFQEQMNRRILIDWVRITGLKNPYRKKLDRLLDDFGKDVLKVPEELKDWFAWPAPAGKKGDILAIRVQISYKFWKYFISTGKNNLYEYNHKNGEDINVAREKTLSLTDQDRLGLYMRRIVKQKYLEKGKNVEISYRRGMIKIGKSDPVKPAMAVYVYDIDINDWNGVPIDTLLSEEEKKSIEGCSEKMSHHQLPRLIAAGSTRKIVNGEVFDKAELALQEEAKHCTKLDLP</sequence>
<proteinExistence type="predicted"/>
<dbReference type="EMBL" id="CATQJL010000316">
    <property type="protein sequence ID" value="CAJ0604803.1"/>
    <property type="molecule type" value="Genomic_DNA"/>
</dbReference>
<dbReference type="AlphaFoldDB" id="A0AA36MC09"/>